<dbReference type="InterPro" id="IPR005183">
    <property type="entry name" value="DUF305_CopM-like"/>
</dbReference>
<dbReference type="InterPro" id="IPR012347">
    <property type="entry name" value="Ferritin-like"/>
</dbReference>
<sequence>MPKARSRSLILSATILGAGLLAAGCTSEKPAGEPRAAASDLPTVPVIAPGRPGEPAATLSPDALRTAVPSPVANAADIRYAQDMIMHHRQALDMSVLAPSRAVSEKLKGLASRIKDAQGPEIKGMAAWLQSQGQKAPGHDHALQKDMPGMVTAEQMDALKAAQGKEFDRLFLELMISHHQGAIAMAEIALAQGSHVLVEEMANDVIAIQSAEIRRMRGMQAES</sequence>
<accession>A0A919VAE6</accession>
<protein>
    <submittedName>
        <fullName evidence="4">Lipoprotein</fullName>
    </submittedName>
</protein>
<evidence type="ECO:0000259" key="3">
    <source>
        <dbReference type="Pfam" id="PF03713"/>
    </source>
</evidence>
<dbReference type="PANTHER" id="PTHR36933">
    <property type="entry name" value="SLL0788 PROTEIN"/>
    <property type="match status" value="1"/>
</dbReference>
<reference evidence="4" key="1">
    <citation type="submission" date="2021-01" db="EMBL/GenBank/DDBJ databases">
        <title>Whole genome shotgun sequence of Sinosporangium siamense NBRC 109515.</title>
        <authorList>
            <person name="Komaki H."/>
            <person name="Tamura T."/>
        </authorList>
    </citation>
    <scope>NUCLEOTIDE SEQUENCE</scope>
    <source>
        <strain evidence="4">NBRC 109515</strain>
    </source>
</reference>
<keyword evidence="4" id="KW-0449">Lipoprotein</keyword>
<feature type="chain" id="PRO_5038372986" evidence="2">
    <location>
        <begin position="24"/>
        <end position="223"/>
    </location>
</feature>
<dbReference type="EMBL" id="BOOW01000007">
    <property type="protein sequence ID" value="GII91039.1"/>
    <property type="molecule type" value="Genomic_DNA"/>
</dbReference>
<dbReference type="PROSITE" id="PS51257">
    <property type="entry name" value="PROKAR_LIPOPROTEIN"/>
    <property type="match status" value="1"/>
</dbReference>
<feature type="domain" description="DUF305" evidence="3">
    <location>
        <begin position="77"/>
        <end position="219"/>
    </location>
</feature>
<comment type="caution">
    <text evidence="4">The sequence shown here is derived from an EMBL/GenBank/DDBJ whole genome shotgun (WGS) entry which is preliminary data.</text>
</comment>
<keyword evidence="2" id="KW-0732">Signal</keyword>
<evidence type="ECO:0000313" key="5">
    <source>
        <dbReference type="Proteomes" id="UP000606172"/>
    </source>
</evidence>
<evidence type="ECO:0000256" key="1">
    <source>
        <dbReference type="SAM" id="MobiDB-lite"/>
    </source>
</evidence>
<dbReference type="AlphaFoldDB" id="A0A919VAE6"/>
<dbReference type="Pfam" id="PF03713">
    <property type="entry name" value="DUF305"/>
    <property type="match status" value="1"/>
</dbReference>
<name>A0A919VAE6_9ACTN</name>
<feature type="region of interest" description="Disordered" evidence="1">
    <location>
        <begin position="27"/>
        <end position="59"/>
    </location>
</feature>
<organism evidence="4 5">
    <name type="scientific">Sinosporangium siamense</name>
    <dbReference type="NCBI Taxonomy" id="1367973"/>
    <lineage>
        <taxon>Bacteria</taxon>
        <taxon>Bacillati</taxon>
        <taxon>Actinomycetota</taxon>
        <taxon>Actinomycetes</taxon>
        <taxon>Streptosporangiales</taxon>
        <taxon>Streptosporangiaceae</taxon>
        <taxon>Sinosporangium</taxon>
    </lineage>
</organism>
<dbReference type="Proteomes" id="UP000606172">
    <property type="component" value="Unassembled WGS sequence"/>
</dbReference>
<keyword evidence="5" id="KW-1185">Reference proteome</keyword>
<gene>
    <name evidence="4" type="ORF">Ssi02_12700</name>
</gene>
<feature type="signal peptide" evidence="2">
    <location>
        <begin position="1"/>
        <end position="23"/>
    </location>
</feature>
<dbReference type="Gene3D" id="1.20.1260.10">
    <property type="match status" value="1"/>
</dbReference>
<proteinExistence type="predicted"/>
<dbReference type="RefSeq" id="WP_239128641.1">
    <property type="nucleotide sequence ID" value="NZ_BOOW01000007.1"/>
</dbReference>
<evidence type="ECO:0000256" key="2">
    <source>
        <dbReference type="SAM" id="SignalP"/>
    </source>
</evidence>
<dbReference type="PANTHER" id="PTHR36933:SF1">
    <property type="entry name" value="SLL0788 PROTEIN"/>
    <property type="match status" value="1"/>
</dbReference>
<evidence type="ECO:0000313" key="4">
    <source>
        <dbReference type="EMBL" id="GII91039.1"/>
    </source>
</evidence>